<evidence type="ECO:0000313" key="3">
    <source>
        <dbReference type="EMBL" id="KAK7506489.1"/>
    </source>
</evidence>
<protein>
    <submittedName>
        <fullName evidence="3">Uncharacterized protein</fullName>
    </submittedName>
</protein>
<proteinExistence type="predicted"/>
<dbReference type="AlphaFoldDB" id="A0ABD0M3T6"/>
<evidence type="ECO:0000256" key="2">
    <source>
        <dbReference type="SAM" id="SignalP"/>
    </source>
</evidence>
<organism evidence="3 4">
    <name type="scientific">Batillaria attramentaria</name>
    <dbReference type="NCBI Taxonomy" id="370345"/>
    <lineage>
        <taxon>Eukaryota</taxon>
        <taxon>Metazoa</taxon>
        <taxon>Spiralia</taxon>
        <taxon>Lophotrochozoa</taxon>
        <taxon>Mollusca</taxon>
        <taxon>Gastropoda</taxon>
        <taxon>Caenogastropoda</taxon>
        <taxon>Sorbeoconcha</taxon>
        <taxon>Cerithioidea</taxon>
        <taxon>Batillariidae</taxon>
        <taxon>Batillaria</taxon>
    </lineage>
</organism>
<keyword evidence="4" id="KW-1185">Reference proteome</keyword>
<feature type="signal peptide" evidence="2">
    <location>
        <begin position="1"/>
        <end position="25"/>
    </location>
</feature>
<keyword evidence="2" id="KW-0732">Signal</keyword>
<comment type="caution">
    <text evidence="3">The sequence shown here is derived from an EMBL/GenBank/DDBJ whole genome shotgun (WGS) entry which is preliminary data.</text>
</comment>
<accession>A0ABD0M3T6</accession>
<feature type="region of interest" description="Disordered" evidence="1">
    <location>
        <begin position="30"/>
        <end position="57"/>
    </location>
</feature>
<reference evidence="3 4" key="1">
    <citation type="journal article" date="2023" name="Sci. Data">
        <title>Genome assembly of the Korean intertidal mud-creeper Batillaria attramentaria.</title>
        <authorList>
            <person name="Patra A.K."/>
            <person name="Ho P.T."/>
            <person name="Jun S."/>
            <person name="Lee S.J."/>
            <person name="Kim Y."/>
            <person name="Won Y.J."/>
        </authorList>
    </citation>
    <scope>NUCLEOTIDE SEQUENCE [LARGE SCALE GENOMIC DNA]</scope>
    <source>
        <strain evidence="3">Wonlab-2016</strain>
    </source>
</reference>
<feature type="non-terminal residue" evidence="3">
    <location>
        <position position="1"/>
    </location>
</feature>
<evidence type="ECO:0000313" key="4">
    <source>
        <dbReference type="Proteomes" id="UP001519460"/>
    </source>
</evidence>
<dbReference type="EMBL" id="JACVVK020000007">
    <property type="protein sequence ID" value="KAK7506489.1"/>
    <property type="molecule type" value="Genomic_DNA"/>
</dbReference>
<gene>
    <name evidence="3" type="ORF">BaRGS_00002601</name>
</gene>
<name>A0ABD0M3T6_9CAEN</name>
<evidence type="ECO:0000256" key="1">
    <source>
        <dbReference type="SAM" id="MobiDB-lite"/>
    </source>
</evidence>
<feature type="compositionally biased region" description="Low complexity" evidence="1">
    <location>
        <begin position="40"/>
        <end position="57"/>
    </location>
</feature>
<sequence>RLTSFPYRLSLIIKLCPCLALSGSAESVAPSGERERTKHGAAGRVMARAGRTAHADC</sequence>
<feature type="chain" id="PRO_5044856666" evidence="2">
    <location>
        <begin position="26"/>
        <end position="57"/>
    </location>
</feature>
<dbReference type="Proteomes" id="UP001519460">
    <property type="component" value="Unassembled WGS sequence"/>
</dbReference>